<gene>
    <name evidence="4" type="ORF">PGLA2088_LOCUS34923</name>
</gene>
<evidence type="ECO:0000259" key="3">
    <source>
        <dbReference type="PROSITE" id="PS50011"/>
    </source>
</evidence>
<dbReference type="InterPro" id="IPR017441">
    <property type="entry name" value="Protein_kinase_ATP_BS"/>
</dbReference>
<organism evidence="4 5">
    <name type="scientific">Polarella glacialis</name>
    <name type="common">Dinoflagellate</name>
    <dbReference type="NCBI Taxonomy" id="89957"/>
    <lineage>
        <taxon>Eukaryota</taxon>
        <taxon>Sar</taxon>
        <taxon>Alveolata</taxon>
        <taxon>Dinophyceae</taxon>
        <taxon>Suessiales</taxon>
        <taxon>Suessiaceae</taxon>
        <taxon>Polarella</taxon>
    </lineage>
</organism>
<reference evidence="4" key="1">
    <citation type="submission" date="2021-02" db="EMBL/GenBank/DDBJ databases">
        <authorList>
            <person name="Dougan E. K."/>
            <person name="Rhodes N."/>
            <person name="Thang M."/>
            <person name="Chan C."/>
        </authorList>
    </citation>
    <scope>NUCLEOTIDE SEQUENCE</scope>
</reference>
<protein>
    <recommendedName>
        <fullName evidence="3">Protein kinase domain-containing protein</fullName>
    </recommendedName>
</protein>
<feature type="region of interest" description="Disordered" evidence="2">
    <location>
        <begin position="461"/>
        <end position="487"/>
    </location>
</feature>
<dbReference type="SUPFAM" id="SSF56112">
    <property type="entry name" value="Protein kinase-like (PK-like)"/>
    <property type="match status" value="1"/>
</dbReference>
<feature type="binding site" evidence="1">
    <location>
        <position position="273"/>
    </location>
    <ligand>
        <name>ATP</name>
        <dbReference type="ChEBI" id="CHEBI:30616"/>
    </ligand>
</feature>
<dbReference type="Gene3D" id="1.10.510.10">
    <property type="entry name" value="Transferase(Phosphotransferase) domain 1"/>
    <property type="match status" value="1"/>
</dbReference>
<accession>A0A813KPB5</accession>
<dbReference type="GO" id="GO:0004674">
    <property type="term" value="F:protein serine/threonine kinase activity"/>
    <property type="evidence" value="ECO:0007669"/>
    <property type="project" value="TreeGrafter"/>
</dbReference>
<dbReference type="SMART" id="SM00220">
    <property type="entry name" value="S_TKc"/>
    <property type="match status" value="1"/>
</dbReference>
<evidence type="ECO:0000313" key="4">
    <source>
        <dbReference type="EMBL" id="CAE8708416.1"/>
    </source>
</evidence>
<proteinExistence type="predicted"/>
<keyword evidence="1" id="KW-0067">ATP-binding</keyword>
<dbReference type="Pfam" id="PF00069">
    <property type="entry name" value="Pkinase"/>
    <property type="match status" value="1"/>
</dbReference>
<dbReference type="InterPro" id="IPR000719">
    <property type="entry name" value="Prot_kinase_dom"/>
</dbReference>
<dbReference type="CDD" id="cd00180">
    <property type="entry name" value="PKc"/>
    <property type="match status" value="1"/>
</dbReference>
<dbReference type="PROSITE" id="PS00107">
    <property type="entry name" value="PROTEIN_KINASE_ATP"/>
    <property type="match status" value="1"/>
</dbReference>
<evidence type="ECO:0000256" key="1">
    <source>
        <dbReference type="PROSITE-ProRule" id="PRU10141"/>
    </source>
</evidence>
<dbReference type="InterPro" id="IPR051681">
    <property type="entry name" value="Ser/Thr_Kinases-Pseudokinases"/>
</dbReference>
<comment type="caution">
    <text evidence="4">The sequence shown here is derived from an EMBL/GenBank/DDBJ whole genome shotgun (WGS) entry which is preliminary data.</text>
</comment>
<dbReference type="InterPro" id="IPR011009">
    <property type="entry name" value="Kinase-like_dom_sf"/>
</dbReference>
<feature type="non-terminal residue" evidence="4">
    <location>
        <position position="1"/>
    </location>
</feature>
<feature type="domain" description="Protein kinase" evidence="3">
    <location>
        <begin position="244"/>
        <end position="562"/>
    </location>
</feature>
<dbReference type="Gene3D" id="3.30.200.20">
    <property type="entry name" value="Phosphorylase Kinase, domain 1"/>
    <property type="match status" value="1"/>
</dbReference>
<name>A0A813KPB5_POLGL</name>
<dbReference type="PROSITE" id="PS50011">
    <property type="entry name" value="PROTEIN_KINASE_DOM"/>
    <property type="match status" value="1"/>
</dbReference>
<dbReference type="GO" id="GO:0005524">
    <property type="term" value="F:ATP binding"/>
    <property type="evidence" value="ECO:0007669"/>
    <property type="project" value="UniProtKB-UniRule"/>
</dbReference>
<keyword evidence="1" id="KW-0547">Nucleotide-binding</keyword>
<evidence type="ECO:0000256" key="2">
    <source>
        <dbReference type="SAM" id="MobiDB-lite"/>
    </source>
</evidence>
<dbReference type="PANTHER" id="PTHR44329">
    <property type="entry name" value="SERINE/THREONINE-PROTEIN KINASE TNNI3K-RELATED"/>
    <property type="match status" value="1"/>
</dbReference>
<evidence type="ECO:0000313" key="5">
    <source>
        <dbReference type="Proteomes" id="UP000626109"/>
    </source>
</evidence>
<sequence length="615" mass="68725">LAVFEKRGSWIRSDTLLGETVLQLGETGSLPLGQPLEECLELRRGEQPFGKLVVRFTFLKLQDAKATITKSTKHSLLMVVKALVQLLHVPGGVKLLLSARPPGVRLIREDQVYSELRKLQDRLSSEPWEDSQEEIWFGRLSKISRQLLDFVAQHTDPDADLPQLIVEWMLHVSAKVGVAHRRGSAVGLMNAQTEERLRRFLAAAQLRLEDLVPVDARNNVLSSWRQKAASLREAGNWHFALDQIPEESVLGSGSFGTVWRARDCHTGQLYAVKNVLVPRRGMSKVGERESDVAERICAQPHKCVVQLFHVCHFPDLRLYCFVMEICGKGNLKNWIWDMRKRLHAEKQVYNPPPQAYHWVGQVLLGMEHLHTKLNMLVRDLKADNVVLNGKGHAKLTDFGLCRFGKEATGDWTFGVPPGTPAYIAPEVIRGENYGDAADFYSLGVLIWVILTGGLTGLREPSAASDDNNNNTNNNNNQSNSDNNNRIIESLEPVPPCAKMAHNWDYSALAENHKLMASCVTDPEPNLATALPSQDARDLVLALTSEEPHARPGFEQLRSCALLRALRLPAASASLDELEAWLAEAWAAASADLRLQLRQQLVQQPILQQLLTGRFV</sequence>
<feature type="compositionally biased region" description="Low complexity" evidence="2">
    <location>
        <begin position="464"/>
        <end position="484"/>
    </location>
</feature>
<dbReference type="AlphaFoldDB" id="A0A813KPB5"/>
<dbReference type="Proteomes" id="UP000626109">
    <property type="component" value="Unassembled WGS sequence"/>
</dbReference>
<dbReference type="EMBL" id="CAJNNW010031665">
    <property type="protein sequence ID" value="CAE8708416.1"/>
    <property type="molecule type" value="Genomic_DNA"/>
</dbReference>